<name>A0ABQ2NEE0_9FLAO</name>
<dbReference type="Proteomes" id="UP000620064">
    <property type="component" value="Unassembled WGS sequence"/>
</dbReference>
<accession>A0ABQ2NEE0</accession>
<dbReference type="EMBL" id="BMLV01000001">
    <property type="protein sequence ID" value="GGP01233.1"/>
    <property type="molecule type" value="Genomic_DNA"/>
</dbReference>
<organism evidence="1 2">
    <name type="scientific">Cloacibacterium rupense</name>
    <dbReference type="NCBI Taxonomy" id="517423"/>
    <lineage>
        <taxon>Bacteria</taxon>
        <taxon>Pseudomonadati</taxon>
        <taxon>Bacteroidota</taxon>
        <taxon>Flavobacteriia</taxon>
        <taxon>Flavobacteriales</taxon>
        <taxon>Weeksellaceae</taxon>
    </lineage>
</organism>
<evidence type="ECO:0000313" key="1">
    <source>
        <dbReference type="EMBL" id="GGP01233.1"/>
    </source>
</evidence>
<evidence type="ECO:0000313" key="2">
    <source>
        <dbReference type="Proteomes" id="UP000620064"/>
    </source>
</evidence>
<comment type="caution">
    <text evidence="1">The sequence shown here is derived from an EMBL/GenBank/DDBJ whole genome shotgun (WGS) entry which is preliminary data.</text>
</comment>
<sequence length="193" mass="22700">MKIKFILSTISLIMTVLTYGQQKNRYHNDKIEWTISFPESFKDMNFNKQPVQIVVAENTTEQKPKISNKKNEIEEITYQGSKYNFFYTIIENNKENIDLKKKAEDQNKSLIEALKVSNPKTKFETKYSTEKIDNVNFYKSELTMDLGNSISQHFIIYFAKIKNYYANFSIVYANENDETKEIIAAFKNSKFAK</sequence>
<reference evidence="2" key="1">
    <citation type="journal article" date="2019" name="Int. J. Syst. Evol. Microbiol.">
        <title>The Global Catalogue of Microorganisms (GCM) 10K type strain sequencing project: providing services to taxonomists for standard genome sequencing and annotation.</title>
        <authorList>
            <consortium name="The Broad Institute Genomics Platform"/>
            <consortium name="The Broad Institute Genome Sequencing Center for Infectious Disease"/>
            <person name="Wu L."/>
            <person name="Ma J."/>
        </authorList>
    </citation>
    <scope>NUCLEOTIDE SEQUENCE [LARGE SCALE GENOMIC DNA]</scope>
    <source>
        <strain evidence="2">CGMCC 1.7656</strain>
    </source>
</reference>
<dbReference type="RefSeq" id="WP_188616120.1">
    <property type="nucleotide sequence ID" value="NZ_BMLV01000001.1"/>
</dbReference>
<evidence type="ECO:0008006" key="3">
    <source>
        <dbReference type="Google" id="ProtNLM"/>
    </source>
</evidence>
<keyword evidence="2" id="KW-1185">Reference proteome</keyword>
<protein>
    <recommendedName>
        <fullName evidence="3">PsbP C-terminal domain-containing protein</fullName>
    </recommendedName>
</protein>
<gene>
    <name evidence="1" type="ORF">GCM10010992_00990</name>
</gene>
<proteinExistence type="predicted"/>